<dbReference type="STRING" id="82374.NZ47_13010"/>
<reference evidence="2 3" key="1">
    <citation type="journal article" date="2013" name="PLoS ONE">
        <title>Identification and characterization of three novel lipases belonging to families II and V from Anaerovibrio lipolyticus 5ST.</title>
        <authorList>
            <person name="Prive F."/>
            <person name="Kaderbhai N.N."/>
            <person name="Girdwood S."/>
            <person name="Worgan H.J."/>
            <person name="Pinloche E."/>
            <person name="Scollan N.D."/>
            <person name="Huws S.A."/>
            <person name="Newbold C.J."/>
        </authorList>
    </citation>
    <scope>NUCLEOTIDE SEQUENCE [LARGE SCALE GENOMIC DNA]</scope>
    <source>
        <strain evidence="2 3">5S</strain>
    </source>
</reference>
<feature type="transmembrane region" description="Helical" evidence="1">
    <location>
        <begin position="31"/>
        <end position="54"/>
    </location>
</feature>
<evidence type="ECO:0000256" key="1">
    <source>
        <dbReference type="SAM" id="Phobius"/>
    </source>
</evidence>
<dbReference type="Proteomes" id="UP000030993">
    <property type="component" value="Unassembled WGS sequence"/>
</dbReference>
<dbReference type="EMBL" id="JSCE01000242">
    <property type="protein sequence ID" value="KHM48423.1"/>
    <property type="molecule type" value="Genomic_DNA"/>
</dbReference>
<dbReference type="RefSeq" id="WP_039211813.1">
    <property type="nucleotide sequence ID" value="NZ_CAMKSO010000199.1"/>
</dbReference>
<keyword evidence="1" id="KW-0812">Transmembrane</keyword>
<keyword evidence="1" id="KW-1133">Transmembrane helix</keyword>
<name>A0A0B2JP08_9FIRM</name>
<keyword evidence="3" id="KW-1185">Reference proteome</keyword>
<evidence type="ECO:0000313" key="3">
    <source>
        <dbReference type="Proteomes" id="UP000030993"/>
    </source>
</evidence>
<gene>
    <name evidence="2" type="ORF">NZ47_13010</name>
</gene>
<keyword evidence="1" id="KW-0472">Membrane</keyword>
<dbReference type="AlphaFoldDB" id="A0A0B2JP08"/>
<evidence type="ECO:0000313" key="2">
    <source>
        <dbReference type="EMBL" id="KHM48423.1"/>
    </source>
</evidence>
<sequence>MKSYLMVITAMLIWGSSGVFRRYIPVPSDFLAFLRGVLGSLFMLCLTTTGMVLVSGITETESVDVNQLKGVIFGLSAGLLFCPKIETGVGFRPSVADGTGRSYTIPDEKHNRFYVPFIYVYIRFT</sequence>
<protein>
    <recommendedName>
        <fullName evidence="4">EamA domain-containing protein</fullName>
    </recommendedName>
</protein>
<proteinExistence type="predicted"/>
<evidence type="ECO:0008006" key="4">
    <source>
        <dbReference type="Google" id="ProtNLM"/>
    </source>
</evidence>
<comment type="caution">
    <text evidence="2">The sequence shown here is derived from an EMBL/GenBank/DDBJ whole genome shotgun (WGS) entry which is preliminary data.</text>
</comment>
<organism evidence="2 3">
    <name type="scientific">Anaerovibrio lipolyticus</name>
    <dbReference type="NCBI Taxonomy" id="82374"/>
    <lineage>
        <taxon>Bacteria</taxon>
        <taxon>Bacillati</taxon>
        <taxon>Bacillota</taxon>
        <taxon>Negativicutes</taxon>
        <taxon>Selenomonadales</taxon>
        <taxon>Selenomonadaceae</taxon>
        <taxon>Anaerovibrio</taxon>
    </lineage>
</organism>
<accession>A0A0B2JP08</accession>